<comment type="caution">
    <text evidence="1">The sequence shown here is derived from an EMBL/GenBank/DDBJ whole genome shotgun (WGS) entry which is preliminary data.</text>
</comment>
<accession>A0ABP1G6V7</accession>
<protein>
    <submittedName>
        <fullName evidence="1">G9129 protein</fullName>
    </submittedName>
</protein>
<name>A0ABP1G6V7_9CHLO</name>
<evidence type="ECO:0000313" key="1">
    <source>
        <dbReference type="EMBL" id="CAL5226284.1"/>
    </source>
</evidence>
<gene>
    <name evidence="1" type="primary">g9129</name>
    <name evidence="1" type="ORF">VP750_LOCUS8190</name>
</gene>
<keyword evidence="2" id="KW-1185">Reference proteome</keyword>
<evidence type="ECO:0000313" key="2">
    <source>
        <dbReference type="Proteomes" id="UP001497392"/>
    </source>
</evidence>
<sequence length="263" mass="29630">MRHDLQGLRNEPDYADASSIFIEEGQFFDDLAPFCKDAAGLDGKEDVIWQRYFTRHVLPHIPTIGDRVRTRSATAKSLYVQTEHFPYASLLSRSHSKVLAIGIEADGLLRELVCSAAFDERVLVVTESQAEAPRGTERCAPEAARPRTLAERFDIVFTDDARCDLAPGVRHVEIVSDTRHRTGDDTEVDFVFATGPAIKFPMCSDIRRRFMPRLVSAGIFTPLFRLLVMSDPQCMVVLDITANALESGRICDRIFRTRLREVV</sequence>
<organism evidence="1 2">
    <name type="scientific">Coccomyxa viridis</name>
    <dbReference type="NCBI Taxonomy" id="1274662"/>
    <lineage>
        <taxon>Eukaryota</taxon>
        <taxon>Viridiplantae</taxon>
        <taxon>Chlorophyta</taxon>
        <taxon>core chlorophytes</taxon>
        <taxon>Trebouxiophyceae</taxon>
        <taxon>Trebouxiophyceae incertae sedis</taxon>
        <taxon>Coccomyxaceae</taxon>
        <taxon>Coccomyxa</taxon>
    </lineage>
</organism>
<dbReference type="EMBL" id="CAXHTA020000016">
    <property type="protein sequence ID" value="CAL5226284.1"/>
    <property type="molecule type" value="Genomic_DNA"/>
</dbReference>
<reference evidence="1 2" key="1">
    <citation type="submission" date="2024-06" db="EMBL/GenBank/DDBJ databases">
        <authorList>
            <person name="Kraege A."/>
            <person name="Thomma B."/>
        </authorList>
    </citation>
    <scope>NUCLEOTIDE SEQUENCE [LARGE SCALE GENOMIC DNA]</scope>
</reference>
<dbReference type="Proteomes" id="UP001497392">
    <property type="component" value="Unassembled WGS sequence"/>
</dbReference>
<proteinExistence type="predicted"/>